<dbReference type="EMBL" id="DF236963">
    <property type="protein sequence ID" value="GAQ78527.1"/>
    <property type="molecule type" value="Genomic_DNA"/>
</dbReference>
<evidence type="ECO:0000313" key="7">
    <source>
        <dbReference type="EMBL" id="GAQ78527.1"/>
    </source>
</evidence>
<evidence type="ECO:0000256" key="3">
    <source>
        <dbReference type="ARBA" id="ARBA00023110"/>
    </source>
</evidence>
<gene>
    <name evidence="7" type="ORF">KFL_000140480</name>
</gene>
<evidence type="ECO:0000259" key="6">
    <source>
        <dbReference type="PROSITE" id="PS50072"/>
    </source>
</evidence>
<name>A0A1Y1HPL8_KLENI</name>
<accession>A0A1Y1HPL8</accession>
<dbReference type="InterPro" id="IPR044665">
    <property type="entry name" value="E_coli_cyclophilin_A-like"/>
</dbReference>
<dbReference type="Gene3D" id="1.20.120.290">
    <property type="entry name" value="Oxygen-evolving enhancer protein 3 (PsbQ), four-helix up-down bundle"/>
    <property type="match status" value="1"/>
</dbReference>
<dbReference type="EC" id="5.2.1.8" evidence="1"/>
<dbReference type="InterPro" id="IPR029000">
    <property type="entry name" value="Cyclophilin-like_dom_sf"/>
</dbReference>
<feature type="domain" description="PPIase cyclophilin-type" evidence="6">
    <location>
        <begin position="301"/>
        <end position="468"/>
    </location>
</feature>
<protein>
    <recommendedName>
        <fullName evidence="1">peptidylprolyl isomerase</fullName>
        <ecNumber evidence="1">5.2.1.8</ecNumber>
    </recommendedName>
</protein>
<evidence type="ECO:0000313" key="8">
    <source>
        <dbReference type="Proteomes" id="UP000054558"/>
    </source>
</evidence>
<feature type="compositionally biased region" description="Basic and acidic residues" evidence="5">
    <location>
        <begin position="62"/>
        <end position="77"/>
    </location>
</feature>
<dbReference type="Gene3D" id="2.40.100.10">
    <property type="entry name" value="Cyclophilin-like"/>
    <property type="match status" value="1"/>
</dbReference>
<reference evidence="7 8" key="1">
    <citation type="journal article" date="2014" name="Nat. Commun.">
        <title>Klebsormidium flaccidum genome reveals primary factors for plant terrestrial adaptation.</title>
        <authorList>
            <person name="Hori K."/>
            <person name="Maruyama F."/>
            <person name="Fujisawa T."/>
            <person name="Togashi T."/>
            <person name="Yamamoto N."/>
            <person name="Seo M."/>
            <person name="Sato S."/>
            <person name="Yamada T."/>
            <person name="Mori H."/>
            <person name="Tajima N."/>
            <person name="Moriyama T."/>
            <person name="Ikeuchi M."/>
            <person name="Watanabe M."/>
            <person name="Wada H."/>
            <person name="Kobayashi K."/>
            <person name="Saito M."/>
            <person name="Masuda T."/>
            <person name="Sasaki-Sekimoto Y."/>
            <person name="Mashiguchi K."/>
            <person name="Awai K."/>
            <person name="Shimojima M."/>
            <person name="Masuda S."/>
            <person name="Iwai M."/>
            <person name="Nobusawa T."/>
            <person name="Narise T."/>
            <person name="Kondo S."/>
            <person name="Saito H."/>
            <person name="Sato R."/>
            <person name="Murakawa M."/>
            <person name="Ihara Y."/>
            <person name="Oshima-Yamada Y."/>
            <person name="Ohtaka K."/>
            <person name="Satoh M."/>
            <person name="Sonobe K."/>
            <person name="Ishii M."/>
            <person name="Ohtani R."/>
            <person name="Kanamori-Sato M."/>
            <person name="Honoki R."/>
            <person name="Miyazaki D."/>
            <person name="Mochizuki H."/>
            <person name="Umetsu J."/>
            <person name="Higashi K."/>
            <person name="Shibata D."/>
            <person name="Kamiya Y."/>
            <person name="Sato N."/>
            <person name="Nakamura Y."/>
            <person name="Tabata S."/>
            <person name="Ida S."/>
            <person name="Kurokawa K."/>
            <person name="Ohta H."/>
        </authorList>
    </citation>
    <scope>NUCLEOTIDE SEQUENCE [LARGE SCALE GENOMIC DNA]</scope>
    <source>
        <strain evidence="7 8">NIES-2285</strain>
    </source>
</reference>
<keyword evidence="8" id="KW-1185">Reference proteome</keyword>
<dbReference type="InterPro" id="IPR002130">
    <property type="entry name" value="Cyclophilin-type_PPIase_dom"/>
</dbReference>
<organism evidence="7 8">
    <name type="scientific">Klebsormidium nitens</name>
    <name type="common">Green alga</name>
    <name type="synonym">Ulothrix nitens</name>
    <dbReference type="NCBI Taxonomy" id="105231"/>
    <lineage>
        <taxon>Eukaryota</taxon>
        <taxon>Viridiplantae</taxon>
        <taxon>Streptophyta</taxon>
        <taxon>Klebsormidiophyceae</taxon>
        <taxon>Klebsormidiales</taxon>
        <taxon>Klebsormidiaceae</taxon>
        <taxon>Klebsormidium</taxon>
    </lineage>
</organism>
<dbReference type="PROSITE" id="PS50072">
    <property type="entry name" value="CSA_PPIASE_2"/>
    <property type="match status" value="1"/>
</dbReference>
<keyword evidence="2" id="KW-0793">Thylakoid</keyword>
<dbReference type="Pfam" id="PF00160">
    <property type="entry name" value="Pro_isomerase"/>
    <property type="match status" value="1"/>
</dbReference>
<dbReference type="AlphaFoldDB" id="A0A1Y1HPL8"/>
<dbReference type="GO" id="GO:0003755">
    <property type="term" value="F:peptidyl-prolyl cis-trans isomerase activity"/>
    <property type="evidence" value="ECO:0000318"/>
    <property type="project" value="GO_Central"/>
</dbReference>
<evidence type="ECO:0000256" key="4">
    <source>
        <dbReference type="ARBA" id="ARBA00023235"/>
    </source>
</evidence>
<dbReference type="OrthoDB" id="1735926at2759"/>
<keyword evidence="4" id="KW-0413">Isomerase</keyword>
<sequence>MAGVARAASLGLPTACGLGSFRKQGDAAGRRAATSKLHCQRDAFVNSPLLLPPETGKHAGLSRKEARAALKRDEGHEGASAKEGLFSALKRSAAAAALALTLASPSQSLATTLSPPPLNPVLGDVSVLISGPPIKDARTLLRNALPIQGKAVKEVQAALEGITESLRLPGTKGFDQVSGAVRKASGALNQNLDGILNEVPEAKRADASQLVDQLRAGLSDFQQVLQGSSKEAVATKQKELLSIVGNIEEAMVQRFPFEIPAEFAGKPWLKGRATVEIKLKVKDNANLSKVTMTAVVDGYNAPITAGNFVDLVERRFYDGMDIQRADGFVVQTGDPDGPSEGFVDPNTGKLRTIPLEIKVIGDKLPIYGATLEDEGRYKAQTRLPFNAFGTMAMAREEFDADSASSQIFFLLKESELTPSQANILDGRYSVFGYIVDNEDFLADLKVGDSIESMRVVQGIENLQNPSYK</sequence>
<dbReference type="Proteomes" id="UP000054558">
    <property type="component" value="Unassembled WGS sequence"/>
</dbReference>
<dbReference type="STRING" id="105231.A0A1Y1HPL8"/>
<dbReference type="SUPFAM" id="SSF50891">
    <property type="entry name" value="Cyclophilin-like"/>
    <property type="match status" value="1"/>
</dbReference>
<proteinExistence type="predicted"/>
<dbReference type="PANTHER" id="PTHR43246">
    <property type="entry name" value="PEPTIDYL-PROLYL CIS-TRANS ISOMERASE CYP38, CHLOROPLASTIC"/>
    <property type="match status" value="1"/>
</dbReference>
<dbReference type="CDD" id="cd01924">
    <property type="entry name" value="cyclophilin_TLP40_like"/>
    <property type="match status" value="1"/>
</dbReference>
<evidence type="ECO:0000256" key="1">
    <source>
        <dbReference type="ARBA" id="ARBA00013194"/>
    </source>
</evidence>
<dbReference type="InterPro" id="IPR023222">
    <property type="entry name" value="PsbQ-like_dom_sf"/>
</dbReference>
<dbReference type="SUPFAM" id="SSF101112">
    <property type="entry name" value="Oxygen-evolving enhancer protein 3"/>
    <property type="match status" value="1"/>
</dbReference>
<dbReference type="GO" id="GO:0042549">
    <property type="term" value="P:photosystem II stabilization"/>
    <property type="evidence" value="ECO:0000318"/>
    <property type="project" value="GO_Central"/>
</dbReference>
<dbReference type="Pfam" id="PF21329">
    <property type="entry name" value="CYP38_PsbQ-like"/>
    <property type="match status" value="1"/>
</dbReference>
<keyword evidence="3" id="KW-0697">Rotamase</keyword>
<evidence type="ECO:0000256" key="2">
    <source>
        <dbReference type="ARBA" id="ARBA00023078"/>
    </source>
</evidence>
<dbReference type="InterPro" id="IPR048563">
    <property type="entry name" value="CYP38_PsbQ-like"/>
</dbReference>
<dbReference type="OMA" id="QFFFFLY"/>
<feature type="region of interest" description="Disordered" evidence="5">
    <location>
        <begin position="50"/>
        <end position="77"/>
    </location>
</feature>
<evidence type="ECO:0000256" key="5">
    <source>
        <dbReference type="SAM" id="MobiDB-lite"/>
    </source>
</evidence>